<feature type="domain" description="RRM" evidence="4">
    <location>
        <begin position="27"/>
        <end position="104"/>
    </location>
</feature>
<evidence type="ECO:0000313" key="5">
    <source>
        <dbReference type="EMBL" id="SPO43425.1"/>
    </source>
</evidence>
<dbReference type="SMART" id="SM00360">
    <property type="entry name" value="RRM"/>
    <property type="match status" value="3"/>
</dbReference>
<feature type="domain" description="RRM" evidence="4">
    <location>
        <begin position="129"/>
        <end position="207"/>
    </location>
</feature>
<dbReference type="GO" id="GO:0003729">
    <property type="term" value="F:mRNA binding"/>
    <property type="evidence" value="ECO:0007669"/>
    <property type="project" value="InterPro"/>
</dbReference>
<evidence type="ECO:0000256" key="1">
    <source>
        <dbReference type="ARBA" id="ARBA00022884"/>
    </source>
</evidence>
<dbReference type="OrthoDB" id="8093034at2759"/>
<gene>
    <name evidence="5" type="ORF">PSANT_01110</name>
</gene>
<accession>A0A5C3FI65</accession>
<dbReference type="PROSITE" id="PS50102">
    <property type="entry name" value="RRM"/>
    <property type="match status" value="3"/>
</dbReference>
<dbReference type="InterPro" id="IPR035979">
    <property type="entry name" value="RBD_domain_sf"/>
</dbReference>
<protein>
    <submittedName>
        <fullName evidence="5">Related to PUB1 - major polyadenylated RNA-binding protein of nucleus and cytoplasm</fullName>
    </submittedName>
</protein>
<evidence type="ECO:0000256" key="3">
    <source>
        <dbReference type="SAM" id="MobiDB-lite"/>
    </source>
</evidence>
<dbReference type="Gene3D" id="3.30.70.330">
    <property type="match status" value="3"/>
</dbReference>
<dbReference type="Proteomes" id="UP000325008">
    <property type="component" value="Unassembled WGS sequence"/>
</dbReference>
<evidence type="ECO:0000313" key="6">
    <source>
        <dbReference type="Proteomes" id="UP000325008"/>
    </source>
</evidence>
<dbReference type="AlphaFoldDB" id="A0A5C3FI65"/>
<proteinExistence type="predicted"/>
<organism evidence="5 6">
    <name type="scientific">Pseudozyma antarctica</name>
    <name type="common">Yeast</name>
    <name type="synonym">Candida antarctica</name>
    <dbReference type="NCBI Taxonomy" id="84753"/>
    <lineage>
        <taxon>Eukaryota</taxon>
        <taxon>Fungi</taxon>
        <taxon>Dikarya</taxon>
        <taxon>Basidiomycota</taxon>
        <taxon>Ustilaginomycotina</taxon>
        <taxon>Ustilaginomycetes</taxon>
        <taxon>Ustilaginales</taxon>
        <taxon>Ustilaginaceae</taxon>
        <taxon>Moesziomyces</taxon>
    </lineage>
</organism>
<dbReference type="InterPro" id="IPR050825">
    <property type="entry name" value="RBM42_RBP45_47-like"/>
</dbReference>
<dbReference type="Pfam" id="PF00076">
    <property type="entry name" value="RRM_1"/>
    <property type="match status" value="3"/>
</dbReference>
<evidence type="ECO:0000259" key="4">
    <source>
        <dbReference type="PROSITE" id="PS50102"/>
    </source>
</evidence>
<comment type="caution">
    <text evidence="5">The sequence shown here is derived from an EMBL/GenBank/DDBJ whole genome shotgun (WGS) entry which is preliminary data.</text>
</comment>
<feature type="region of interest" description="Disordered" evidence="3">
    <location>
        <begin position="1"/>
        <end position="21"/>
    </location>
</feature>
<reference evidence="5" key="1">
    <citation type="submission" date="2018-03" db="EMBL/GenBank/DDBJ databases">
        <authorList>
            <person name="Guldener U."/>
        </authorList>
    </citation>
    <scope>NUCLEOTIDE SEQUENCE [LARGE SCALE GENOMIC DNA]</scope>
    <source>
        <strain evidence="5">ATCC34888</strain>
    </source>
</reference>
<name>A0A5C3FI65_PSEA2</name>
<dbReference type="EMBL" id="OOIQ01000002">
    <property type="protein sequence ID" value="SPO43425.1"/>
    <property type="molecule type" value="Genomic_DNA"/>
</dbReference>
<sequence>MTMPLLSGLPGSDPSASRAGSSLPIRPLVHVANLPSTTTERALRDMFASLGPIQSVKVVASRNSAGLAYGFVEFVDVSSAERAVRTLDGWLCFGVPIKVCWAKQSMHPDAMTDTEPDRSAPTHSSAGHAHLFVGDLSPDVDDSMLHSFFSRFPSLADVRVMYDAETGKSRGFGFVSFRCKRDAETCIATMQGQWLGGRQIRVNWANQKNSQLSTMSATAEYLSSTPPPHNPGAYSQLDPFGSTVTSTASFFPPVADLGLPGGLPGLPRRHTTTGPTKFPSGTGAKLHFDQVLSEAPASVSSVYVGNLSPLTTTADLVRVFAPFNRGHSVEARIPPARGYGFVTLATHEYAASAISTLYNQGVFLHSRWLRLGWQKEREKPPLEHRSESLPLQQARHPR</sequence>
<dbReference type="PANTHER" id="PTHR47640">
    <property type="entry name" value="TRNA SELENOCYSTEINE 1-ASSOCIATED PROTEIN 1-RELATED-RELATED"/>
    <property type="match status" value="1"/>
</dbReference>
<dbReference type="InterPro" id="IPR000504">
    <property type="entry name" value="RRM_dom"/>
</dbReference>
<dbReference type="InterPro" id="IPR012677">
    <property type="entry name" value="Nucleotide-bd_a/b_plait_sf"/>
</dbReference>
<evidence type="ECO:0000256" key="2">
    <source>
        <dbReference type="PROSITE-ProRule" id="PRU00176"/>
    </source>
</evidence>
<feature type="region of interest" description="Disordered" evidence="3">
    <location>
        <begin position="379"/>
        <end position="398"/>
    </location>
</feature>
<keyword evidence="1 2" id="KW-0694">RNA-binding</keyword>
<dbReference type="PANTHER" id="PTHR47640:SF5">
    <property type="entry name" value="RRM DOMAIN-CONTAINING PROTEIN"/>
    <property type="match status" value="1"/>
</dbReference>
<feature type="domain" description="RRM" evidence="4">
    <location>
        <begin position="300"/>
        <end position="376"/>
    </location>
</feature>
<dbReference type="SUPFAM" id="SSF54928">
    <property type="entry name" value="RNA-binding domain, RBD"/>
    <property type="match status" value="3"/>
</dbReference>
<dbReference type="RefSeq" id="XP_014658946.1">
    <property type="nucleotide sequence ID" value="XM_014803460.1"/>
</dbReference>
<keyword evidence="6" id="KW-1185">Reference proteome</keyword>